<dbReference type="Pfam" id="PF14067">
    <property type="entry name" value="LssY_C"/>
    <property type="match status" value="1"/>
</dbReference>
<keyword evidence="1" id="KW-0732">Signal</keyword>
<dbReference type="OrthoDB" id="3725455at2"/>
<evidence type="ECO:0000313" key="3">
    <source>
        <dbReference type="EMBL" id="TCK71548.1"/>
    </source>
</evidence>
<sequence>MKLNLLSATWIGIMAGLCTLAAAQQSPPKVKVYESAAPQAVTAPSVNGVTDLPLGATAGTSHASRKGTYNFTANADEWTDTGVEVQAGDPMEFSATGTLTLSDGRTATPDGVPRGWKDLLRNFPLNTAQTGELIGRMGLGDAAVPFAIGAQKAVTAPVSGELFVRANVSSDLSREGSFAGKVKLSAATAAGKDAAVRLSQVLAPALFADIPRRVSDQQGDPGDMVNFALIGTDSQVTQAFASAGWTKTDKTTQDAIVHGLEATLSHKAYTDMPMSTLYLFGRPQDYAYARADPLEVAAVRNHLRVWKTTETVNGQPLWVGSATHDNGFETDQRNNGVTHHIDPNIDAERDFIEQSFAAAGVVAAAAYVMPSHPLTTAKTATGGSFHSDGRIVVMLLK</sequence>
<organism evidence="3 4">
    <name type="scientific">Acidipila rosea</name>
    <dbReference type="NCBI Taxonomy" id="768535"/>
    <lineage>
        <taxon>Bacteria</taxon>
        <taxon>Pseudomonadati</taxon>
        <taxon>Acidobacteriota</taxon>
        <taxon>Terriglobia</taxon>
        <taxon>Terriglobales</taxon>
        <taxon>Acidobacteriaceae</taxon>
        <taxon>Acidipila</taxon>
    </lineage>
</organism>
<accession>A0A4R1L0V6</accession>
<comment type="caution">
    <text evidence="3">The sequence shown here is derived from an EMBL/GenBank/DDBJ whole genome shotgun (WGS) entry which is preliminary data.</text>
</comment>
<dbReference type="EMBL" id="SMGK01000005">
    <property type="protein sequence ID" value="TCK71548.1"/>
    <property type="molecule type" value="Genomic_DNA"/>
</dbReference>
<dbReference type="AlphaFoldDB" id="A0A4R1L0V6"/>
<feature type="chain" id="PRO_5020519300" evidence="1">
    <location>
        <begin position="24"/>
        <end position="397"/>
    </location>
</feature>
<dbReference type="InterPro" id="IPR025902">
    <property type="entry name" value="LssY-like-C_dom"/>
</dbReference>
<evidence type="ECO:0000313" key="4">
    <source>
        <dbReference type="Proteomes" id="UP000295210"/>
    </source>
</evidence>
<proteinExistence type="predicted"/>
<reference evidence="3 4" key="1">
    <citation type="submission" date="2019-03" db="EMBL/GenBank/DDBJ databases">
        <title>Genomic Encyclopedia of Type Strains, Phase IV (KMG-IV): sequencing the most valuable type-strain genomes for metagenomic binning, comparative biology and taxonomic classification.</title>
        <authorList>
            <person name="Goeker M."/>
        </authorList>
    </citation>
    <scope>NUCLEOTIDE SEQUENCE [LARGE SCALE GENOMIC DNA]</scope>
    <source>
        <strain evidence="3 4">DSM 103428</strain>
    </source>
</reference>
<protein>
    <submittedName>
        <fullName evidence="3">LssY-like putative type I secretion system component LssY</fullName>
    </submittedName>
</protein>
<name>A0A4R1L0V6_9BACT</name>
<dbReference type="Gene3D" id="2.60.120.430">
    <property type="entry name" value="Galactose-binding lectin"/>
    <property type="match status" value="1"/>
</dbReference>
<feature type="domain" description="LssY-like C-terminal" evidence="2">
    <location>
        <begin position="209"/>
        <end position="390"/>
    </location>
</feature>
<dbReference type="Proteomes" id="UP000295210">
    <property type="component" value="Unassembled WGS sequence"/>
</dbReference>
<feature type="signal peptide" evidence="1">
    <location>
        <begin position="1"/>
        <end position="23"/>
    </location>
</feature>
<keyword evidence="4" id="KW-1185">Reference proteome</keyword>
<gene>
    <name evidence="3" type="ORF">C7378_2827</name>
</gene>
<evidence type="ECO:0000256" key="1">
    <source>
        <dbReference type="SAM" id="SignalP"/>
    </source>
</evidence>
<evidence type="ECO:0000259" key="2">
    <source>
        <dbReference type="Pfam" id="PF14067"/>
    </source>
</evidence>
<dbReference type="RefSeq" id="WP_131998000.1">
    <property type="nucleotide sequence ID" value="NZ_SMGK01000005.1"/>
</dbReference>